<gene>
    <name evidence="3" type="ORF">GC098_14010</name>
</gene>
<feature type="domain" description="PIN like" evidence="2">
    <location>
        <begin position="15"/>
        <end position="245"/>
    </location>
</feature>
<feature type="coiled-coil region" evidence="1">
    <location>
        <begin position="110"/>
        <end position="144"/>
    </location>
</feature>
<evidence type="ECO:0000259" key="2">
    <source>
        <dbReference type="Pfam" id="PF18476"/>
    </source>
</evidence>
<reference evidence="3 4" key="1">
    <citation type="submission" date="2019-10" db="EMBL/GenBank/DDBJ databases">
        <title>Description of Paenibacillus terrestris sp. nov.</title>
        <authorList>
            <person name="Carlier A."/>
            <person name="Qi S."/>
        </authorList>
    </citation>
    <scope>NUCLEOTIDE SEQUENCE [LARGE SCALE GENOMIC DNA]</scope>
    <source>
        <strain evidence="3 4">LMG 31458</strain>
    </source>
</reference>
<comment type="caution">
    <text evidence="3">The sequence shown here is derived from an EMBL/GenBank/DDBJ whole genome shotgun (WGS) entry which is preliminary data.</text>
</comment>
<keyword evidence="1" id="KW-0175">Coiled coil</keyword>
<dbReference type="Pfam" id="PF18476">
    <property type="entry name" value="PIN_8"/>
    <property type="match status" value="1"/>
</dbReference>
<keyword evidence="4" id="KW-1185">Reference proteome</keyword>
<evidence type="ECO:0000313" key="3">
    <source>
        <dbReference type="EMBL" id="NOU72528.1"/>
    </source>
</evidence>
<sequence>MDIHSFKDLWLEEPVVVLDTNCLFDGYRFSSATNQYIFDVLESANVNIKLPAQVLQEFEHGRETEKSKALARYKDASKELLQNIKTFKTDMSGKLASYEKSDFPSVDNLSNRLMDLINSMRAEVNTYEQQIESEIQTNKEVLDKDLPSILVRSLSSLGNVGIPFNISELIAIFEEGERRYKYKLPPGYGDIGKSKNGDDLKRQYGDLLIWKEILKWASQLQKPFIFVTNDNKEDWWELEKGSKRPLQARAELLQEFSSYNSNGIVFMNLSELVKQVAIIYGKHSYQSEVEMNADKIVDDVFRDKADLLELLDEDYDLTSYLVHGGDLAGHLDNILEDVELSNAKVPRKYHSFRVTHEGANVEIEAVFDVEVNATLSLFVSNDYSAREDTDITVRGKINVSFEIDFEREDTGPLFKTESVRSKVVGYYEVVDVEMDFVDEDALYEAYRDSRFE</sequence>
<dbReference type="Proteomes" id="UP000616779">
    <property type="component" value="Unassembled WGS sequence"/>
</dbReference>
<name>A0ABX1XVE9_9BACL</name>
<evidence type="ECO:0000313" key="4">
    <source>
        <dbReference type="Proteomes" id="UP000616779"/>
    </source>
</evidence>
<protein>
    <recommendedName>
        <fullName evidence="2">PIN like domain-containing protein</fullName>
    </recommendedName>
</protein>
<dbReference type="InterPro" id="IPR041578">
    <property type="entry name" value="PIN_8"/>
</dbReference>
<accession>A0ABX1XVE9</accession>
<organism evidence="3 4">
    <name type="scientific">Paenibacillus phytorum</name>
    <dbReference type="NCBI Taxonomy" id="2654977"/>
    <lineage>
        <taxon>Bacteria</taxon>
        <taxon>Bacillati</taxon>
        <taxon>Bacillota</taxon>
        <taxon>Bacilli</taxon>
        <taxon>Bacillales</taxon>
        <taxon>Paenibacillaceae</taxon>
        <taxon>Paenibacillus</taxon>
    </lineage>
</organism>
<evidence type="ECO:0000256" key="1">
    <source>
        <dbReference type="SAM" id="Coils"/>
    </source>
</evidence>
<dbReference type="RefSeq" id="WP_171643817.1">
    <property type="nucleotide sequence ID" value="NZ_WHOA01000095.1"/>
</dbReference>
<dbReference type="EMBL" id="WHOA01000095">
    <property type="protein sequence ID" value="NOU72528.1"/>
    <property type="molecule type" value="Genomic_DNA"/>
</dbReference>
<proteinExistence type="predicted"/>